<dbReference type="SMART" id="SM00054">
    <property type="entry name" value="EFh"/>
    <property type="match status" value="1"/>
</dbReference>
<name>A0A9Q0E534_9TELE</name>
<keyword evidence="8" id="KW-1185">Reference proteome</keyword>
<dbReference type="AlphaFoldDB" id="A0A9Q0E534"/>
<dbReference type="InterPro" id="IPR000261">
    <property type="entry name" value="EH_dom"/>
</dbReference>
<dbReference type="PROSITE" id="PS50222">
    <property type="entry name" value="EF_HAND_2"/>
    <property type="match status" value="1"/>
</dbReference>
<evidence type="ECO:0000313" key="8">
    <source>
        <dbReference type="Proteomes" id="UP001148018"/>
    </source>
</evidence>
<dbReference type="PANTHER" id="PTHR11216">
    <property type="entry name" value="EH DOMAIN"/>
    <property type="match status" value="1"/>
</dbReference>
<feature type="coiled-coil region" evidence="3">
    <location>
        <begin position="336"/>
        <end position="367"/>
    </location>
</feature>
<protein>
    <recommendedName>
        <fullName evidence="9">RalBP1-associated Eps domain-containing protein 2</fullName>
    </recommendedName>
</protein>
<organism evidence="7 8">
    <name type="scientific">Muraenolepis orangiensis</name>
    <name type="common">Patagonian moray cod</name>
    <dbReference type="NCBI Taxonomy" id="630683"/>
    <lineage>
        <taxon>Eukaryota</taxon>
        <taxon>Metazoa</taxon>
        <taxon>Chordata</taxon>
        <taxon>Craniata</taxon>
        <taxon>Vertebrata</taxon>
        <taxon>Euteleostomi</taxon>
        <taxon>Actinopterygii</taxon>
        <taxon>Neopterygii</taxon>
        <taxon>Teleostei</taxon>
        <taxon>Neoteleostei</taxon>
        <taxon>Acanthomorphata</taxon>
        <taxon>Zeiogadaria</taxon>
        <taxon>Gadariae</taxon>
        <taxon>Gadiformes</taxon>
        <taxon>Muraenolepidoidei</taxon>
        <taxon>Muraenolepididae</taxon>
        <taxon>Muraenolepis</taxon>
    </lineage>
</organism>
<gene>
    <name evidence="7" type="ORF">NHX12_032933</name>
</gene>
<feature type="region of interest" description="Disordered" evidence="4">
    <location>
        <begin position="282"/>
        <end position="328"/>
    </location>
</feature>
<dbReference type="InterPro" id="IPR011992">
    <property type="entry name" value="EF-hand-dom_pair"/>
</dbReference>
<dbReference type="CDD" id="cd00052">
    <property type="entry name" value="EH"/>
    <property type="match status" value="1"/>
</dbReference>
<evidence type="ECO:0000259" key="6">
    <source>
        <dbReference type="PROSITE" id="PS50222"/>
    </source>
</evidence>
<keyword evidence="1" id="KW-0479">Metal-binding</keyword>
<dbReference type="GO" id="GO:0005509">
    <property type="term" value="F:calcium ion binding"/>
    <property type="evidence" value="ECO:0007669"/>
    <property type="project" value="InterPro"/>
</dbReference>
<dbReference type="GO" id="GO:0005886">
    <property type="term" value="C:plasma membrane"/>
    <property type="evidence" value="ECO:0007669"/>
    <property type="project" value="TreeGrafter"/>
</dbReference>
<dbReference type="PROSITE" id="PS50031">
    <property type="entry name" value="EH"/>
    <property type="match status" value="1"/>
</dbReference>
<feature type="region of interest" description="Disordered" evidence="4">
    <location>
        <begin position="219"/>
        <end position="262"/>
    </location>
</feature>
<evidence type="ECO:0000259" key="5">
    <source>
        <dbReference type="PROSITE" id="PS50031"/>
    </source>
</evidence>
<evidence type="ECO:0008006" key="9">
    <source>
        <dbReference type="Google" id="ProtNLM"/>
    </source>
</evidence>
<evidence type="ECO:0000256" key="3">
    <source>
        <dbReference type="SAM" id="Coils"/>
    </source>
</evidence>
<dbReference type="SMART" id="SM00027">
    <property type="entry name" value="EH"/>
    <property type="match status" value="1"/>
</dbReference>
<evidence type="ECO:0000256" key="2">
    <source>
        <dbReference type="ARBA" id="ARBA00022837"/>
    </source>
</evidence>
<dbReference type="InterPro" id="IPR002048">
    <property type="entry name" value="EF_hand_dom"/>
</dbReference>
<feature type="compositionally biased region" description="Pro residues" evidence="4">
    <location>
        <begin position="301"/>
        <end position="317"/>
    </location>
</feature>
<evidence type="ECO:0000313" key="7">
    <source>
        <dbReference type="EMBL" id="KAJ3598970.1"/>
    </source>
</evidence>
<proteinExistence type="predicted"/>
<dbReference type="EMBL" id="JANIIK010000048">
    <property type="protein sequence ID" value="KAJ3598970.1"/>
    <property type="molecule type" value="Genomic_DNA"/>
</dbReference>
<dbReference type="GO" id="GO:0006897">
    <property type="term" value="P:endocytosis"/>
    <property type="evidence" value="ECO:0007669"/>
    <property type="project" value="TreeGrafter"/>
</dbReference>
<evidence type="ECO:0000256" key="1">
    <source>
        <dbReference type="ARBA" id="ARBA00022723"/>
    </source>
</evidence>
<keyword evidence="2" id="KW-0106">Calcium</keyword>
<dbReference type="GO" id="GO:0005737">
    <property type="term" value="C:cytoplasm"/>
    <property type="evidence" value="ECO:0007669"/>
    <property type="project" value="TreeGrafter"/>
</dbReference>
<evidence type="ECO:0000256" key="4">
    <source>
        <dbReference type="SAM" id="MobiDB-lite"/>
    </source>
</evidence>
<dbReference type="InterPro" id="IPR018247">
    <property type="entry name" value="EF_Hand_1_Ca_BS"/>
</dbReference>
<comment type="caution">
    <text evidence="7">The sequence shown here is derived from an EMBL/GenBank/DDBJ whole genome shotgun (WGS) entry which is preliminary data.</text>
</comment>
<sequence>MTPGGQTGSLQCDHHVDVYTVGRLGIVTEVCGTEDLGLFTSAQFLVALKLLAARQAGLPISLESTSRDLPLPRFPGLQDLQDPRYGAVPQGLGAQQDPQKSTARLAEISAELGCHSGEEESDHWRITEELQEYYTIQFRSLQPDLGALVLGTDAKNFFTRSRLPISELSHIWELSDVDRDGALTFSEFCTAFHLIGALIHCSEFTVTWGGSYSSTSIDEAMKKAEEPPTPPPRPQKTHSRASSLDLNKPPLQGYPEKTPVKKPLQTNFTNFLRFREENLIGPSHLRVPQKPVRRKFHPDNPEAPPPSSASLAPPPKPLQKMPSKQKRDIQTVIRQNKESNAVLTRLNSELQQQLKEVHQQRITLESHLDLLRPLTSTGPN</sequence>
<dbReference type="OrthoDB" id="10045710at2759"/>
<keyword evidence="3" id="KW-0175">Coiled coil</keyword>
<dbReference type="Pfam" id="PF12763">
    <property type="entry name" value="EH"/>
    <property type="match status" value="1"/>
</dbReference>
<accession>A0A9Q0E534</accession>
<feature type="domain" description="EH" evidence="5">
    <location>
        <begin position="130"/>
        <end position="195"/>
    </location>
</feature>
<dbReference type="GO" id="GO:0016197">
    <property type="term" value="P:endosomal transport"/>
    <property type="evidence" value="ECO:0007669"/>
    <property type="project" value="TreeGrafter"/>
</dbReference>
<dbReference type="Proteomes" id="UP001148018">
    <property type="component" value="Unassembled WGS sequence"/>
</dbReference>
<dbReference type="PANTHER" id="PTHR11216:SF64">
    <property type="entry name" value="RALBP1-ASSOCIATED EPS DOMAIN-CONTAINING PROTEIN 2"/>
    <property type="match status" value="1"/>
</dbReference>
<reference evidence="7" key="1">
    <citation type="submission" date="2022-07" db="EMBL/GenBank/DDBJ databases">
        <title>Chromosome-level genome of Muraenolepis orangiensis.</title>
        <authorList>
            <person name="Kim J."/>
        </authorList>
    </citation>
    <scope>NUCLEOTIDE SEQUENCE</scope>
    <source>
        <strain evidence="7">KU_S4_2022</strain>
        <tissue evidence="7">Muscle</tissue>
    </source>
</reference>
<dbReference type="Gene3D" id="1.10.238.10">
    <property type="entry name" value="EF-hand"/>
    <property type="match status" value="1"/>
</dbReference>
<dbReference type="PROSITE" id="PS00018">
    <property type="entry name" value="EF_HAND_1"/>
    <property type="match status" value="1"/>
</dbReference>
<dbReference type="SUPFAM" id="SSF47473">
    <property type="entry name" value="EF-hand"/>
    <property type="match status" value="1"/>
</dbReference>
<feature type="domain" description="EF-hand" evidence="6">
    <location>
        <begin position="163"/>
        <end position="198"/>
    </location>
</feature>